<dbReference type="Proteomes" id="UP001157502">
    <property type="component" value="Chromosome 19"/>
</dbReference>
<sequence length="294" mass="33122">MPSSQKTRGNTEPKKSTLSSKVSRMASTAASSELAVMLAAEMEKQRKNLKEDMATLICASLAPIQSSITSFREMVDTLGQRVTSVEVTAGENFETLSKMEKALSELHAVNATLVDRIDDLENRSRRANLCIINVPEGSEPNDDMLTFISMLLKDMMGNQVFATPPELDRAHRALKQKPKDGWPPRAIIVAFHKYQNREKALRWARQNEMRYKGHALRLYPDLSANLSKKRAAYKNIKSALYQKGIQFRLLYPARLRVSYGGDTLLFETPPEAETFYTLNIERKGGISADPEHED</sequence>
<name>A0ACC2G0N3_DALPE</name>
<proteinExistence type="predicted"/>
<accession>A0ACC2G0N3</accession>
<protein>
    <submittedName>
        <fullName evidence="1">Uncharacterized protein</fullName>
    </submittedName>
</protein>
<organism evidence="1 2">
    <name type="scientific">Dallia pectoralis</name>
    <name type="common">Alaska blackfish</name>
    <dbReference type="NCBI Taxonomy" id="75939"/>
    <lineage>
        <taxon>Eukaryota</taxon>
        <taxon>Metazoa</taxon>
        <taxon>Chordata</taxon>
        <taxon>Craniata</taxon>
        <taxon>Vertebrata</taxon>
        <taxon>Euteleostomi</taxon>
        <taxon>Actinopterygii</taxon>
        <taxon>Neopterygii</taxon>
        <taxon>Teleostei</taxon>
        <taxon>Protacanthopterygii</taxon>
        <taxon>Esociformes</taxon>
        <taxon>Umbridae</taxon>
        <taxon>Dallia</taxon>
    </lineage>
</organism>
<keyword evidence="2" id="KW-1185">Reference proteome</keyword>
<dbReference type="EMBL" id="CM055746">
    <property type="protein sequence ID" value="KAJ7997131.1"/>
    <property type="molecule type" value="Genomic_DNA"/>
</dbReference>
<evidence type="ECO:0000313" key="2">
    <source>
        <dbReference type="Proteomes" id="UP001157502"/>
    </source>
</evidence>
<gene>
    <name evidence="1" type="ORF">DPEC_G00225780</name>
</gene>
<reference evidence="1" key="1">
    <citation type="submission" date="2021-05" db="EMBL/GenBank/DDBJ databases">
        <authorList>
            <person name="Pan Q."/>
            <person name="Jouanno E."/>
            <person name="Zahm M."/>
            <person name="Klopp C."/>
            <person name="Cabau C."/>
            <person name="Louis A."/>
            <person name="Berthelot C."/>
            <person name="Parey E."/>
            <person name="Roest Crollius H."/>
            <person name="Montfort J."/>
            <person name="Robinson-Rechavi M."/>
            <person name="Bouchez O."/>
            <person name="Lampietro C."/>
            <person name="Lopez Roques C."/>
            <person name="Donnadieu C."/>
            <person name="Postlethwait J."/>
            <person name="Bobe J."/>
            <person name="Dillon D."/>
            <person name="Chandos A."/>
            <person name="von Hippel F."/>
            <person name="Guiguen Y."/>
        </authorList>
    </citation>
    <scope>NUCLEOTIDE SEQUENCE</scope>
    <source>
        <strain evidence="1">YG-Jan2019</strain>
    </source>
</reference>
<comment type="caution">
    <text evidence="1">The sequence shown here is derived from an EMBL/GenBank/DDBJ whole genome shotgun (WGS) entry which is preliminary data.</text>
</comment>
<evidence type="ECO:0000313" key="1">
    <source>
        <dbReference type="EMBL" id="KAJ7997131.1"/>
    </source>
</evidence>